<feature type="region of interest" description="Disordered" evidence="7">
    <location>
        <begin position="483"/>
        <end position="502"/>
    </location>
</feature>
<dbReference type="InterPro" id="IPR048258">
    <property type="entry name" value="Cyclins_cyclin-box"/>
</dbReference>
<protein>
    <recommendedName>
        <fullName evidence="5">Cyclin-I</fullName>
    </recommendedName>
</protein>
<keyword evidence="2" id="KW-0132">Cell division</keyword>
<reference evidence="9" key="3">
    <citation type="submission" date="2025-09" db="UniProtKB">
        <authorList>
            <consortium name="Ensembl"/>
        </authorList>
    </citation>
    <scope>IDENTIFICATION</scope>
</reference>
<accession>A0A8V5GDP7</accession>
<feature type="region of interest" description="Disordered" evidence="7">
    <location>
        <begin position="1"/>
        <end position="38"/>
    </location>
</feature>
<keyword evidence="3 6" id="KW-0195">Cyclin</keyword>
<evidence type="ECO:0000313" key="9">
    <source>
        <dbReference type="Ensembl" id="ENSMUNP00000023578.1"/>
    </source>
</evidence>
<feature type="domain" description="Cyclin-like" evidence="8">
    <location>
        <begin position="170"/>
        <end position="256"/>
    </location>
</feature>
<proteinExistence type="inferred from homology"/>
<dbReference type="PROSITE" id="PS00292">
    <property type="entry name" value="CYCLINS"/>
    <property type="match status" value="1"/>
</dbReference>
<dbReference type="SMART" id="SM00385">
    <property type="entry name" value="CYCLIN"/>
    <property type="match status" value="1"/>
</dbReference>
<evidence type="ECO:0000256" key="5">
    <source>
        <dbReference type="ARBA" id="ARBA00073755"/>
    </source>
</evidence>
<dbReference type="FunFam" id="1.10.472.10:FF:000006">
    <property type="entry name" value="Cyclin I"/>
    <property type="match status" value="1"/>
</dbReference>
<dbReference type="InterPro" id="IPR039361">
    <property type="entry name" value="Cyclin"/>
</dbReference>
<evidence type="ECO:0000256" key="7">
    <source>
        <dbReference type="SAM" id="MobiDB-lite"/>
    </source>
</evidence>
<dbReference type="CDD" id="cd20526">
    <property type="entry name" value="CYCLIN_CCNI-like"/>
    <property type="match status" value="1"/>
</dbReference>
<organism evidence="9 10">
    <name type="scientific">Melopsittacus undulatus</name>
    <name type="common">Budgerigar</name>
    <name type="synonym">Psittacus undulatus</name>
    <dbReference type="NCBI Taxonomy" id="13146"/>
    <lineage>
        <taxon>Eukaryota</taxon>
        <taxon>Metazoa</taxon>
        <taxon>Chordata</taxon>
        <taxon>Craniata</taxon>
        <taxon>Vertebrata</taxon>
        <taxon>Euteleostomi</taxon>
        <taxon>Archelosauria</taxon>
        <taxon>Archosauria</taxon>
        <taxon>Dinosauria</taxon>
        <taxon>Saurischia</taxon>
        <taxon>Theropoda</taxon>
        <taxon>Coelurosauria</taxon>
        <taxon>Aves</taxon>
        <taxon>Neognathae</taxon>
        <taxon>Neoaves</taxon>
        <taxon>Telluraves</taxon>
        <taxon>Australaves</taxon>
        <taxon>Psittaciformes</taxon>
        <taxon>Psittaculidae</taxon>
        <taxon>Melopsittacus</taxon>
    </lineage>
</organism>
<dbReference type="InterPro" id="IPR036915">
    <property type="entry name" value="Cyclin-like_sf"/>
</dbReference>
<dbReference type="Proteomes" id="UP000694405">
    <property type="component" value="Chromosome 7"/>
</dbReference>
<dbReference type="Ensembl" id="ENSMUNT00000032018.1">
    <property type="protein sequence ID" value="ENSMUNP00000023578.1"/>
    <property type="gene ID" value="ENSMUNG00000012048.2"/>
</dbReference>
<evidence type="ECO:0000259" key="8">
    <source>
        <dbReference type="SMART" id="SM00385"/>
    </source>
</evidence>
<dbReference type="FunFam" id="1.10.472.10:FF:000052">
    <property type="entry name" value="cyclin-I isoform X1"/>
    <property type="match status" value="1"/>
</dbReference>
<dbReference type="PANTHER" id="PTHR10177">
    <property type="entry name" value="CYCLINS"/>
    <property type="match status" value="1"/>
</dbReference>
<dbReference type="Gene3D" id="1.10.472.10">
    <property type="entry name" value="Cyclin-like"/>
    <property type="match status" value="2"/>
</dbReference>
<evidence type="ECO:0000313" key="10">
    <source>
        <dbReference type="Proteomes" id="UP000694405"/>
    </source>
</evidence>
<evidence type="ECO:0000256" key="4">
    <source>
        <dbReference type="ARBA" id="ARBA00023306"/>
    </source>
</evidence>
<evidence type="ECO:0000256" key="3">
    <source>
        <dbReference type="ARBA" id="ARBA00023127"/>
    </source>
</evidence>
<name>A0A8V5GDP7_MELUD</name>
<feature type="compositionally biased region" description="Basic residues" evidence="7">
    <location>
        <begin position="110"/>
        <end position="129"/>
    </location>
</feature>
<dbReference type="GO" id="GO:0051301">
    <property type="term" value="P:cell division"/>
    <property type="evidence" value="ECO:0007669"/>
    <property type="project" value="UniProtKB-KW"/>
</dbReference>
<keyword evidence="10" id="KW-1185">Reference proteome</keyword>
<evidence type="ECO:0000256" key="1">
    <source>
        <dbReference type="ARBA" id="ARBA00008742"/>
    </source>
</evidence>
<reference evidence="9" key="2">
    <citation type="submission" date="2025-08" db="UniProtKB">
        <authorList>
            <consortium name="Ensembl"/>
        </authorList>
    </citation>
    <scope>IDENTIFICATION</scope>
</reference>
<dbReference type="InterPro" id="IPR006671">
    <property type="entry name" value="Cyclin_N"/>
</dbReference>
<sequence length="502" mass="54764">MKDSTWGLGRGGSERSLPVPGATLPRSGVGGGDGLRGGGPAGPSFLAVLPPGSGWLRAASRFPPLPLSFWFDLVLTPLSLPLPAAAAAARLSLPPPVAAAPPWRHEPAGRRRRRRRPGHGARTVLKRRGGAPPPPPRHGVLMAGPRRAPRRRAGEQDVAISPKQRDEVIQWLAKLKYQFHLYPETLALAISLLDRFLAAVKARPKYLNCIAISCFFLAAKTIEEDERIPVLKVLARDSFCGCSPAEIRRMEKIILDKLNWDLHMATPLDFLHIFHAVAVSNRPQLLTVLPKLSPSQHVAALTKQLLHCMACYQLLQFKGSMLALAIVSLELEKLLPDWLALIIELLQKAQMDSSQLIHCRELVAHHLSTLQSSLLPNPVYVYSPLQHTLVTCNRGVFPCQPSSVPGPGFSKDNGRPEVPVTGTAALYQHLPAPSSCKQASAKRKVEEMEVDDFYDGIKRLYNEDVAPEVVALENMGSVCGADVSRQEGNVSPCPPLQPVSVM</sequence>
<dbReference type="Pfam" id="PF00134">
    <property type="entry name" value="Cyclin_N"/>
    <property type="match status" value="1"/>
</dbReference>
<feature type="region of interest" description="Disordered" evidence="7">
    <location>
        <begin position="95"/>
        <end position="159"/>
    </location>
</feature>
<evidence type="ECO:0000256" key="2">
    <source>
        <dbReference type="ARBA" id="ARBA00022618"/>
    </source>
</evidence>
<gene>
    <name evidence="9" type="primary">LOC101873050</name>
</gene>
<feature type="compositionally biased region" description="Pro residues" evidence="7">
    <location>
        <begin position="492"/>
        <end position="502"/>
    </location>
</feature>
<dbReference type="SUPFAM" id="SSF47954">
    <property type="entry name" value="Cyclin-like"/>
    <property type="match status" value="1"/>
</dbReference>
<dbReference type="InterPro" id="IPR013763">
    <property type="entry name" value="Cyclin-like_dom"/>
</dbReference>
<keyword evidence="4" id="KW-0131">Cell cycle</keyword>
<feature type="compositionally biased region" description="Gly residues" evidence="7">
    <location>
        <begin position="28"/>
        <end position="38"/>
    </location>
</feature>
<comment type="similarity">
    <text evidence="1 6">Belongs to the cyclin family.</text>
</comment>
<reference evidence="9" key="1">
    <citation type="submission" date="2020-03" db="EMBL/GenBank/DDBJ databases">
        <title>Melopsittacus undulatus (budgerigar) genome, bMelUnd1, maternal haplotype with Z.</title>
        <authorList>
            <person name="Gedman G."/>
            <person name="Mountcastle J."/>
            <person name="Haase B."/>
            <person name="Formenti G."/>
            <person name="Wright T."/>
            <person name="Apodaca J."/>
            <person name="Pelan S."/>
            <person name="Chow W."/>
            <person name="Rhie A."/>
            <person name="Howe K."/>
            <person name="Fedrigo O."/>
            <person name="Jarvis E.D."/>
        </authorList>
    </citation>
    <scope>NUCLEOTIDE SEQUENCE [LARGE SCALE GENOMIC DNA]</scope>
</reference>
<dbReference type="AlphaFoldDB" id="A0A8V5GDP7"/>
<evidence type="ECO:0000256" key="6">
    <source>
        <dbReference type="RuleBase" id="RU000383"/>
    </source>
</evidence>